<gene>
    <name evidence="2" type="ORF">MENT_LOCUS13042</name>
</gene>
<proteinExistence type="predicted"/>
<sequence length="270" mass="30661">MAMLEGVVAPPHFASSSAGLSSSRSVVSSSFGGPNFPRLHYNNNNSLRFNSTSKFSSLATTHNNKKMLANHQKSNDFVFKASGNQDGGEIEKEDGGEKQMSKEDEEILTKKILVNVKKRENFIYFYSIFKSKANFEDVFLPYVKLVVKLLFKSKMINKKENENYEEQIKLVANFGGQLSFAWWLAESLVKDKNSLIDIVDKDLLRKTKAVLHTDSYHVLFDKLKDDEEVKEIKETLVEGFKVVANLRRTKSATSIKYKPGRHVDDNTGLY</sequence>
<evidence type="ECO:0000313" key="3">
    <source>
        <dbReference type="Proteomes" id="UP000580250"/>
    </source>
</evidence>
<feature type="region of interest" description="Disordered" evidence="1">
    <location>
        <begin position="82"/>
        <end position="101"/>
    </location>
</feature>
<organism evidence="2 3">
    <name type="scientific">Meloidogyne enterolobii</name>
    <name type="common">Root-knot nematode worm</name>
    <name type="synonym">Meloidogyne mayaguensis</name>
    <dbReference type="NCBI Taxonomy" id="390850"/>
    <lineage>
        <taxon>Eukaryota</taxon>
        <taxon>Metazoa</taxon>
        <taxon>Ecdysozoa</taxon>
        <taxon>Nematoda</taxon>
        <taxon>Chromadorea</taxon>
        <taxon>Rhabditida</taxon>
        <taxon>Tylenchina</taxon>
        <taxon>Tylenchomorpha</taxon>
        <taxon>Tylenchoidea</taxon>
        <taxon>Meloidogynidae</taxon>
        <taxon>Meloidogyninae</taxon>
        <taxon>Meloidogyne</taxon>
    </lineage>
</organism>
<feature type="compositionally biased region" description="Basic and acidic residues" evidence="1">
    <location>
        <begin position="89"/>
        <end position="101"/>
    </location>
</feature>
<evidence type="ECO:0000313" key="2">
    <source>
        <dbReference type="EMBL" id="CAD2158203.1"/>
    </source>
</evidence>
<dbReference type="EMBL" id="CAJEWN010000069">
    <property type="protein sequence ID" value="CAD2158203.1"/>
    <property type="molecule type" value="Genomic_DNA"/>
</dbReference>
<evidence type="ECO:0000256" key="1">
    <source>
        <dbReference type="SAM" id="MobiDB-lite"/>
    </source>
</evidence>
<dbReference type="Proteomes" id="UP000580250">
    <property type="component" value="Unassembled WGS sequence"/>
</dbReference>
<name>A0A6V7UI00_MELEN</name>
<dbReference type="AlphaFoldDB" id="A0A6V7UI00"/>
<protein>
    <submittedName>
        <fullName evidence="2">Uncharacterized protein</fullName>
    </submittedName>
</protein>
<reference evidence="2 3" key="1">
    <citation type="submission" date="2020-08" db="EMBL/GenBank/DDBJ databases">
        <authorList>
            <person name="Koutsovoulos G."/>
            <person name="Danchin GJ E."/>
        </authorList>
    </citation>
    <scope>NUCLEOTIDE SEQUENCE [LARGE SCALE GENOMIC DNA]</scope>
</reference>
<comment type="caution">
    <text evidence="2">The sequence shown here is derived from an EMBL/GenBank/DDBJ whole genome shotgun (WGS) entry which is preliminary data.</text>
</comment>
<accession>A0A6V7UI00</accession>